<comment type="caution">
    <text evidence="1">The sequence shown here is derived from an EMBL/GenBank/DDBJ whole genome shotgun (WGS) entry which is preliminary data.</text>
</comment>
<keyword evidence="2" id="KW-1185">Reference proteome</keyword>
<evidence type="ECO:0000313" key="2">
    <source>
        <dbReference type="Proteomes" id="UP000295741"/>
    </source>
</evidence>
<protein>
    <submittedName>
        <fullName evidence="1">Uncharacterized protein</fullName>
    </submittedName>
</protein>
<organism evidence="1 2">
    <name type="scientific">Sediminibacterium goheungense</name>
    <dbReference type="NCBI Taxonomy" id="1086393"/>
    <lineage>
        <taxon>Bacteria</taxon>
        <taxon>Pseudomonadati</taxon>
        <taxon>Bacteroidota</taxon>
        <taxon>Chitinophagia</taxon>
        <taxon>Chitinophagales</taxon>
        <taxon>Chitinophagaceae</taxon>
        <taxon>Sediminibacterium</taxon>
    </lineage>
</organism>
<accession>A0A4R6J2R1</accession>
<dbReference type="OrthoDB" id="653675at2"/>
<reference evidence="1 2" key="1">
    <citation type="submission" date="2019-03" db="EMBL/GenBank/DDBJ databases">
        <title>Genomic Encyclopedia of Archaeal and Bacterial Type Strains, Phase II (KMG-II): from individual species to whole genera.</title>
        <authorList>
            <person name="Goeker M."/>
        </authorList>
    </citation>
    <scope>NUCLEOTIDE SEQUENCE [LARGE SCALE GENOMIC DNA]</scope>
    <source>
        <strain evidence="1 2">DSM 28323</strain>
    </source>
</reference>
<name>A0A4R6J2R1_9BACT</name>
<dbReference type="AlphaFoldDB" id="A0A4R6J2R1"/>
<dbReference type="Proteomes" id="UP000295741">
    <property type="component" value="Unassembled WGS sequence"/>
</dbReference>
<dbReference type="RefSeq" id="WP_133473163.1">
    <property type="nucleotide sequence ID" value="NZ_SNWP01000010.1"/>
</dbReference>
<dbReference type="EMBL" id="SNWP01000010">
    <property type="protein sequence ID" value="TDO28556.1"/>
    <property type="molecule type" value="Genomic_DNA"/>
</dbReference>
<sequence>MKVGKSLLTYLCIAGLLLMGLETVSAQATHYLFFQTENNRPFYLRIMGSTLSSNASGYLLIPKLTDGKYEIHIGFAQSEEEQQYEISVEGKDLGFSLKQELDNTWSLFNLVDFSQQKGKTIAVLPKPQVKKEEEPVADVKAKEIPQLPLQNPVKPADTIAKVITVAEQPLAPKKKNQLPLVQKIYDKSSPEGVDMVFVVNGVPKNDTVILYVPVIKPPGMARVNGKNQEIPAYKSQPAPAAMLPSFINHTFKTP</sequence>
<evidence type="ECO:0000313" key="1">
    <source>
        <dbReference type="EMBL" id="TDO28556.1"/>
    </source>
</evidence>
<gene>
    <name evidence="1" type="ORF">BC659_0627</name>
</gene>
<proteinExistence type="predicted"/>